<evidence type="ECO:0000313" key="1">
    <source>
        <dbReference type="EMBL" id="KAF9494110.1"/>
    </source>
</evidence>
<dbReference type="Proteomes" id="UP000807025">
    <property type="component" value="Unassembled WGS sequence"/>
</dbReference>
<proteinExistence type="predicted"/>
<protein>
    <submittedName>
        <fullName evidence="1">Uncharacterized protein</fullName>
    </submittedName>
</protein>
<dbReference type="EMBL" id="MU154577">
    <property type="protein sequence ID" value="KAF9494110.1"/>
    <property type="molecule type" value="Genomic_DNA"/>
</dbReference>
<dbReference type="AlphaFoldDB" id="A0A9P6DFS3"/>
<accession>A0A9P6DFS3</accession>
<reference evidence="1" key="1">
    <citation type="submission" date="2020-11" db="EMBL/GenBank/DDBJ databases">
        <authorList>
            <consortium name="DOE Joint Genome Institute"/>
            <person name="Ahrendt S."/>
            <person name="Riley R."/>
            <person name="Andreopoulos W."/>
            <person name="Labutti K."/>
            <person name="Pangilinan J."/>
            <person name="Ruiz-Duenas F.J."/>
            <person name="Barrasa J.M."/>
            <person name="Sanchez-Garcia M."/>
            <person name="Camarero S."/>
            <person name="Miyauchi S."/>
            <person name="Serrano A."/>
            <person name="Linde D."/>
            <person name="Babiker R."/>
            <person name="Drula E."/>
            <person name="Ayuso-Fernandez I."/>
            <person name="Pacheco R."/>
            <person name="Padilla G."/>
            <person name="Ferreira P."/>
            <person name="Barriuso J."/>
            <person name="Kellner H."/>
            <person name="Castanera R."/>
            <person name="Alfaro M."/>
            <person name="Ramirez L."/>
            <person name="Pisabarro A.G."/>
            <person name="Kuo A."/>
            <person name="Tritt A."/>
            <person name="Lipzen A."/>
            <person name="He G."/>
            <person name="Yan M."/>
            <person name="Ng V."/>
            <person name="Cullen D."/>
            <person name="Martin F."/>
            <person name="Rosso M.-N."/>
            <person name="Henrissat B."/>
            <person name="Hibbett D."/>
            <person name="Martinez A.T."/>
            <person name="Grigoriev I.V."/>
        </authorList>
    </citation>
    <scope>NUCLEOTIDE SEQUENCE</scope>
    <source>
        <strain evidence="1">ATCC 90797</strain>
    </source>
</reference>
<sequence length="187" mass="21097">MDTFYDKEKAVKTLERLILERTAAASSLQMYNLDVESTQKFGLSISQEEGDVASRLTRRNEETGEMEEATFGLQGIISNVNLLPFESRRSRSDNLNRLTHARQSVVLTGLGSTVFEQIVENCRRMYSMFSRYIPNAKLLPSSKFLSNQPSARGVDQHLTITAGNRFFTPVKQSAGLELVDIDRELDP</sequence>
<comment type="caution">
    <text evidence="1">The sequence shown here is derived from an EMBL/GenBank/DDBJ whole genome shotgun (WGS) entry which is preliminary data.</text>
</comment>
<evidence type="ECO:0000313" key="2">
    <source>
        <dbReference type="Proteomes" id="UP000807025"/>
    </source>
</evidence>
<keyword evidence="2" id="KW-1185">Reference proteome</keyword>
<gene>
    <name evidence="1" type="ORF">BDN71DRAFT_1432047</name>
</gene>
<organism evidence="1 2">
    <name type="scientific">Pleurotus eryngii</name>
    <name type="common">Boletus of the steppes</name>
    <dbReference type="NCBI Taxonomy" id="5323"/>
    <lineage>
        <taxon>Eukaryota</taxon>
        <taxon>Fungi</taxon>
        <taxon>Dikarya</taxon>
        <taxon>Basidiomycota</taxon>
        <taxon>Agaricomycotina</taxon>
        <taxon>Agaricomycetes</taxon>
        <taxon>Agaricomycetidae</taxon>
        <taxon>Agaricales</taxon>
        <taxon>Pleurotineae</taxon>
        <taxon>Pleurotaceae</taxon>
        <taxon>Pleurotus</taxon>
    </lineage>
</organism>
<name>A0A9P6DFS3_PLEER</name>
<dbReference type="OrthoDB" id="3269456at2759"/>